<dbReference type="Proteomes" id="UP001597024">
    <property type="component" value="Unassembled WGS sequence"/>
</dbReference>
<feature type="transmembrane region" description="Helical" evidence="2">
    <location>
        <begin position="12"/>
        <end position="37"/>
    </location>
</feature>
<accession>A0ABW3EA95</accession>
<reference evidence="4" key="1">
    <citation type="journal article" date="2019" name="Int. J. Syst. Evol. Microbiol.">
        <title>The Global Catalogue of Microorganisms (GCM) 10K type strain sequencing project: providing services to taxonomists for standard genome sequencing and annotation.</title>
        <authorList>
            <consortium name="The Broad Institute Genomics Platform"/>
            <consortium name="The Broad Institute Genome Sequencing Center for Infectious Disease"/>
            <person name="Wu L."/>
            <person name="Ma J."/>
        </authorList>
    </citation>
    <scope>NUCLEOTIDE SEQUENCE [LARGE SCALE GENOMIC DNA]</scope>
    <source>
        <strain evidence="4">CCUG 62974</strain>
    </source>
</reference>
<evidence type="ECO:0000256" key="2">
    <source>
        <dbReference type="SAM" id="Phobius"/>
    </source>
</evidence>
<evidence type="ECO:0000313" key="4">
    <source>
        <dbReference type="Proteomes" id="UP001597024"/>
    </source>
</evidence>
<evidence type="ECO:0000256" key="1">
    <source>
        <dbReference type="SAM" id="MobiDB-lite"/>
    </source>
</evidence>
<keyword evidence="2" id="KW-1133">Transmembrane helix</keyword>
<sequence length="79" mass="8169">MAPTPARLWRSWPARLTAVAALVVGAGAFGALLGLLVGEPQPPDLLLGRSRPASRRTGLSPELGQSFTPVRGGLGLRGQ</sequence>
<feature type="region of interest" description="Disordered" evidence="1">
    <location>
        <begin position="46"/>
        <end position="79"/>
    </location>
</feature>
<proteinExistence type="predicted"/>
<comment type="caution">
    <text evidence="3">The sequence shown here is derived from an EMBL/GenBank/DDBJ whole genome shotgun (WGS) entry which is preliminary data.</text>
</comment>
<keyword evidence="2" id="KW-0472">Membrane</keyword>
<feature type="non-terminal residue" evidence="3">
    <location>
        <position position="79"/>
    </location>
</feature>
<evidence type="ECO:0000313" key="3">
    <source>
        <dbReference type="EMBL" id="MFD0891755.1"/>
    </source>
</evidence>
<name>A0ABW3EA95_9ACTN</name>
<keyword evidence="4" id="KW-1185">Reference proteome</keyword>
<protein>
    <submittedName>
        <fullName evidence="3">Uncharacterized protein</fullName>
    </submittedName>
</protein>
<dbReference type="EMBL" id="JBHTHX010003451">
    <property type="protein sequence ID" value="MFD0891755.1"/>
    <property type="molecule type" value="Genomic_DNA"/>
</dbReference>
<organism evidence="3 4">
    <name type="scientific">Streptosporangium algeriense</name>
    <dbReference type="NCBI Taxonomy" id="1682748"/>
    <lineage>
        <taxon>Bacteria</taxon>
        <taxon>Bacillati</taxon>
        <taxon>Actinomycetota</taxon>
        <taxon>Actinomycetes</taxon>
        <taxon>Streptosporangiales</taxon>
        <taxon>Streptosporangiaceae</taxon>
        <taxon>Streptosporangium</taxon>
    </lineage>
</organism>
<keyword evidence="2" id="KW-0812">Transmembrane</keyword>
<gene>
    <name evidence="3" type="ORF">ACFQ08_45000</name>
</gene>